<feature type="compositionally biased region" description="Low complexity" evidence="1">
    <location>
        <begin position="312"/>
        <end position="329"/>
    </location>
</feature>
<evidence type="ECO:0000313" key="4">
    <source>
        <dbReference type="Proteomes" id="UP000197468"/>
    </source>
</evidence>
<feature type="transmembrane region" description="Helical" evidence="2">
    <location>
        <begin position="353"/>
        <end position="371"/>
    </location>
</feature>
<dbReference type="EMBL" id="NIOF01000015">
    <property type="protein sequence ID" value="OWQ84699.1"/>
    <property type="molecule type" value="Genomic_DNA"/>
</dbReference>
<feature type="region of interest" description="Disordered" evidence="1">
    <location>
        <begin position="306"/>
        <end position="343"/>
    </location>
</feature>
<feature type="region of interest" description="Disordered" evidence="1">
    <location>
        <begin position="1"/>
        <end position="33"/>
    </location>
</feature>
<keyword evidence="2" id="KW-0812">Transmembrane</keyword>
<name>A0A246IY21_9BURK</name>
<keyword evidence="2" id="KW-1133">Transmembrane helix</keyword>
<proteinExistence type="predicted"/>
<protein>
    <recommendedName>
        <fullName evidence="5">Protein kinase domain-containing protein</fullName>
    </recommendedName>
</protein>
<dbReference type="InterPro" id="IPR011009">
    <property type="entry name" value="Kinase-like_dom_sf"/>
</dbReference>
<dbReference type="Proteomes" id="UP000197468">
    <property type="component" value="Unassembled WGS sequence"/>
</dbReference>
<dbReference type="AlphaFoldDB" id="A0A246IY21"/>
<accession>A0A246IY21</accession>
<dbReference type="Gene3D" id="1.10.510.10">
    <property type="entry name" value="Transferase(Phosphotransferase) domain 1"/>
    <property type="match status" value="1"/>
</dbReference>
<evidence type="ECO:0000256" key="1">
    <source>
        <dbReference type="SAM" id="MobiDB-lite"/>
    </source>
</evidence>
<dbReference type="OrthoDB" id="9151056at2"/>
<organism evidence="3 4">
    <name type="scientific">Roseateles aquatilis</name>
    <dbReference type="NCBI Taxonomy" id="431061"/>
    <lineage>
        <taxon>Bacteria</taxon>
        <taxon>Pseudomonadati</taxon>
        <taxon>Pseudomonadota</taxon>
        <taxon>Betaproteobacteria</taxon>
        <taxon>Burkholderiales</taxon>
        <taxon>Sphaerotilaceae</taxon>
        <taxon>Roseateles</taxon>
    </lineage>
</organism>
<comment type="caution">
    <text evidence="3">The sequence shown here is derived from an EMBL/GenBank/DDBJ whole genome shotgun (WGS) entry which is preliminary data.</text>
</comment>
<reference evidence="3 4" key="1">
    <citation type="journal article" date="2008" name="Int. J. Syst. Evol. Microbiol.">
        <title>Description of Roseateles aquatilis sp. nov. and Roseateles terrae sp. nov., in the class Betaproteobacteria, and emended description of the genus Roseateles.</title>
        <authorList>
            <person name="Gomila M."/>
            <person name="Bowien B."/>
            <person name="Falsen E."/>
            <person name="Moore E.R."/>
            <person name="Lalucat J."/>
        </authorList>
    </citation>
    <scope>NUCLEOTIDE SEQUENCE [LARGE SCALE GENOMIC DNA]</scope>
    <source>
        <strain evidence="3 4">CCUG 48205</strain>
    </source>
</reference>
<keyword evidence="4" id="KW-1185">Reference proteome</keyword>
<keyword evidence="2" id="KW-0472">Membrane</keyword>
<evidence type="ECO:0000313" key="3">
    <source>
        <dbReference type="EMBL" id="OWQ84699.1"/>
    </source>
</evidence>
<sequence>MTDPSAPPADAREPHAPRDPSGAAAGDASARPQPALPVVGERLGVWRVSAALFECASGQWYRVEHALASAQAGLALVYRHEADAQAVLMRFAEDSEALSRLAHPTYGAPLDSGLSPAGLPYLVVPPMDGAPLLRVAMALPLKRRMQLLLDLIDMLEWAHAQGLVLHEIDPGTLWLSPGQQLHWLGQGLAPRDSQGPTALVRAAEPLANARQRAGGRPDENSETHALGRLLGLLVNGRLPRREGAEEGGEDEAEPGATPVASLQSWLSLTAAQRESLDQLLDRAMMDGRSFTDRQLLAQAVRDWIDTEPAPGPARSAGGAGPASASLPLLASPPPLEEPHAPAKPPAASIAERVAGIALVLALAAIVLWLLLRSG</sequence>
<gene>
    <name evidence="3" type="ORF">CDN99_23470</name>
</gene>
<feature type="compositionally biased region" description="Low complexity" evidence="1">
    <location>
        <begin position="19"/>
        <end position="33"/>
    </location>
</feature>
<evidence type="ECO:0000256" key="2">
    <source>
        <dbReference type="SAM" id="Phobius"/>
    </source>
</evidence>
<dbReference type="SUPFAM" id="SSF56112">
    <property type="entry name" value="Protein kinase-like (PK-like)"/>
    <property type="match status" value="1"/>
</dbReference>
<evidence type="ECO:0008006" key="5">
    <source>
        <dbReference type="Google" id="ProtNLM"/>
    </source>
</evidence>
<dbReference type="RefSeq" id="WP_088387361.1">
    <property type="nucleotide sequence ID" value="NZ_NIOF01000015.1"/>
</dbReference>